<dbReference type="AlphaFoldDB" id="A0A8K0NBD9"/>
<feature type="coiled-coil region" evidence="1">
    <location>
        <begin position="47"/>
        <end position="133"/>
    </location>
</feature>
<dbReference type="Proteomes" id="UP000797356">
    <property type="component" value="Chromosome 14"/>
</dbReference>
<evidence type="ECO:0000313" key="3">
    <source>
        <dbReference type="Proteomes" id="UP000797356"/>
    </source>
</evidence>
<evidence type="ECO:0000256" key="1">
    <source>
        <dbReference type="SAM" id="Coils"/>
    </source>
</evidence>
<organism evidence="2 3">
    <name type="scientific">Cocos nucifera</name>
    <name type="common">Coconut palm</name>
    <dbReference type="NCBI Taxonomy" id="13894"/>
    <lineage>
        <taxon>Eukaryota</taxon>
        <taxon>Viridiplantae</taxon>
        <taxon>Streptophyta</taxon>
        <taxon>Embryophyta</taxon>
        <taxon>Tracheophyta</taxon>
        <taxon>Spermatophyta</taxon>
        <taxon>Magnoliopsida</taxon>
        <taxon>Liliopsida</taxon>
        <taxon>Arecaceae</taxon>
        <taxon>Arecoideae</taxon>
        <taxon>Cocoseae</taxon>
        <taxon>Attaleinae</taxon>
        <taxon>Cocos</taxon>
    </lineage>
</organism>
<dbReference type="EMBL" id="CM017885">
    <property type="protein sequence ID" value="KAG1367721.1"/>
    <property type="molecule type" value="Genomic_DNA"/>
</dbReference>
<proteinExistence type="predicted"/>
<gene>
    <name evidence="2" type="ORF">COCNU_14G001890</name>
</gene>
<reference evidence="2" key="1">
    <citation type="journal article" date="2017" name="Gigascience">
        <title>The genome draft of coconut (Cocos nucifera).</title>
        <authorList>
            <person name="Xiao Y."/>
            <person name="Xu P."/>
            <person name="Fan H."/>
            <person name="Baudouin L."/>
            <person name="Xia W."/>
            <person name="Bocs S."/>
            <person name="Xu J."/>
            <person name="Li Q."/>
            <person name="Guo A."/>
            <person name="Zhou L."/>
            <person name="Li J."/>
            <person name="Wu Y."/>
            <person name="Ma Z."/>
            <person name="Armero A."/>
            <person name="Issali A.E."/>
            <person name="Liu N."/>
            <person name="Peng M."/>
            <person name="Yang Y."/>
        </authorList>
    </citation>
    <scope>NUCLEOTIDE SEQUENCE</scope>
    <source>
        <tissue evidence="2">Spear leaf of Hainan Tall coconut</tissue>
    </source>
</reference>
<accession>A0A8K0NBD9</accession>
<comment type="caution">
    <text evidence="2">The sequence shown here is derived from an EMBL/GenBank/DDBJ whole genome shotgun (WGS) entry which is preliminary data.</text>
</comment>
<evidence type="ECO:0000313" key="2">
    <source>
        <dbReference type="EMBL" id="KAG1367721.1"/>
    </source>
</evidence>
<sequence>MLQMELRTHRRDLGPEALLNNGFSSILDATSCFRLFIEHIKWLDENKKSLKEDLQSIKDCLKAAEEKVAKEEMTAIGLKKQLLEKLNKLLEKNKVFLDLQSKINEGEEKLLELQQETSRIPDLKVKIKELEEKVASKDEILATRDNALLTYQRDLEYWKDAVGRAVVEYKSSEDFIEEVTKALGEAFDSGVNSYKDLVEKYFFNLDLSSITQEAGLILASKMEARLTLEVGAAAEVP</sequence>
<keyword evidence="3" id="KW-1185">Reference proteome</keyword>
<keyword evidence="1" id="KW-0175">Coiled coil</keyword>
<name>A0A8K0NBD9_COCNU</name>
<reference evidence="2" key="2">
    <citation type="submission" date="2019-07" db="EMBL/GenBank/DDBJ databases">
        <authorList>
            <person name="Yang Y."/>
            <person name="Bocs S."/>
            <person name="Baudouin L."/>
        </authorList>
    </citation>
    <scope>NUCLEOTIDE SEQUENCE</scope>
    <source>
        <tissue evidence="2">Spear leaf of Hainan Tall coconut</tissue>
    </source>
</reference>
<protein>
    <submittedName>
        <fullName evidence="2">Uncharacterized protein</fullName>
    </submittedName>
</protein>